<evidence type="ECO:0000256" key="8">
    <source>
        <dbReference type="ARBA" id="ARBA00023054"/>
    </source>
</evidence>
<dbReference type="PANTHER" id="PTHR13128:SF12">
    <property type="entry name" value="VACUOLAR PROTEIN-SORTING-ASSOCIATED PROTEIN 36"/>
    <property type="match status" value="1"/>
</dbReference>
<dbReference type="InterPro" id="IPR036390">
    <property type="entry name" value="WH_DNA-bd_sf"/>
</dbReference>
<feature type="compositionally biased region" description="Low complexity" evidence="10">
    <location>
        <begin position="300"/>
        <end position="320"/>
    </location>
</feature>
<evidence type="ECO:0000256" key="1">
    <source>
        <dbReference type="ARBA" id="ARBA00009697"/>
    </source>
</evidence>
<evidence type="ECO:0000256" key="5">
    <source>
        <dbReference type="ARBA" id="ARBA00022771"/>
    </source>
</evidence>
<protein>
    <recommendedName>
        <fullName evidence="9">Vacuolar protein-sorting-associated protein 36</fullName>
    </recommendedName>
    <alternativeName>
        <fullName evidence="9">ESCRT-II complex subunit VPS36</fullName>
    </alternativeName>
</protein>
<feature type="region of interest" description="Disordered" evidence="10">
    <location>
        <begin position="223"/>
        <end position="248"/>
    </location>
</feature>
<dbReference type="PROSITE" id="PS01358">
    <property type="entry name" value="ZF_RANBP2_1"/>
    <property type="match status" value="1"/>
</dbReference>
<dbReference type="InterPro" id="IPR021648">
    <property type="entry name" value="GLUE_dom"/>
</dbReference>
<keyword evidence="8" id="KW-0175">Coiled coil</keyword>
<evidence type="ECO:0000313" key="13">
    <source>
        <dbReference type="Proteomes" id="UP000807716"/>
    </source>
</evidence>
<dbReference type="AlphaFoldDB" id="A0A9P6QE40"/>
<keyword evidence="3" id="KW-0479">Metal-binding</keyword>
<dbReference type="Pfam" id="PF11605">
    <property type="entry name" value="Vps36_ESCRT-II"/>
    <property type="match status" value="1"/>
</dbReference>
<dbReference type="SUPFAM" id="SSF50729">
    <property type="entry name" value="PH domain-like"/>
    <property type="match status" value="1"/>
</dbReference>
<comment type="subcellular location">
    <subcellularLocation>
        <location evidence="9">Cytoplasm</location>
    </subcellularLocation>
    <subcellularLocation>
        <location evidence="9">Endosome</location>
    </subcellularLocation>
</comment>
<evidence type="ECO:0000256" key="3">
    <source>
        <dbReference type="ARBA" id="ARBA00022723"/>
    </source>
</evidence>
<accession>A0A9P6QE40</accession>
<keyword evidence="6" id="KW-0862">Zinc</keyword>
<comment type="similarity">
    <text evidence="1 9">Belongs to the VPS36 family.</text>
</comment>
<dbReference type="EMBL" id="JAAAJB010000121">
    <property type="protein sequence ID" value="KAG0265176.1"/>
    <property type="molecule type" value="Genomic_DNA"/>
</dbReference>
<feature type="compositionally biased region" description="Low complexity" evidence="10">
    <location>
        <begin position="118"/>
        <end position="134"/>
    </location>
</feature>
<name>A0A9P6QE40_9FUNG</name>
<dbReference type="Gene3D" id="1.10.10.10">
    <property type="entry name" value="Winged helix-like DNA-binding domain superfamily/Winged helix DNA-binding domain"/>
    <property type="match status" value="2"/>
</dbReference>
<dbReference type="InterPro" id="IPR037855">
    <property type="entry name" value="Vps36"/>
</dbReference>
<feature type="compositionally biased region" description="Low complexity" evidence="10">
    <location>
        <begin position="225"/>
        <end position="234"/>
    </location>
</feature>
<dbReference type="GO" id="GO:0000814">
    <property type="term" value="C:ESCRT II complex"/>
    <property type="evidence" value="ECO:0007669"/>
    <property type="project" value="UniProtKB-UniRule"/>
</dbReference>
<dbReference type="GO" id="GO:0043130">
    <property type="term" value="F:ubiquitin binding"/>
    <property type="evidence" value="ECO:0007669"/>
    <property type="project" value="UniProtKB-UniRule"/>
</dbReference>
<keyword evidence="5" id="KW-0863">Zinc-finger</keyword>
<proteinExistence type="inferred from homology"/>
<evidence type="ECO:0000313" key="12">
    <source>
        <dbReference type="EMBL" id="KAG0265176.1"/>
    </source>
</evidence>
<dbReference type="SUPFAM" id="SSF46785">
    <property type="entry name" value="Winged helix' DNA-binding domain"/>
    <property type="match status" value="1"/>
</dbReference>
<evidence type="ECO:0000256" key="9">
    <source>
        <dbReference type="RuleBase" id="RU367095"/>
    </source>
</evidence>
<reference evidence="12" key="1">
    <citation type="journal article" date="2020" name="Fungal Divers.">
        <title>Resolving the Mortierellaceae phylogeny through synthesis of multi-gene phylogenetics and phylogenomics.</title>
        <authorList>
            <person name="Vandepol N."/>
            <person name="Liber J."/>
            <person name="Desiro A."/>
            <person name="Na H."/>
            <person name="Kennedy M."/>
            <person name="Barry K."/>
            <person name="Grigoriev I.V."/>
            <person name="Miller A.N."/>
            <person name="O'Donnell K."/>
            <person name="Stajich J.E."/>
            <person name="Bonito G."/>
        </authorList>
    </citation>
    <scope>NUCLEOTIDE SEQUENCE</scope>
    <source>
        <strain evidence="12">BC1065</strain>
    </source>
</reference>
<feature type="region of interest" description="Disordered" evidence="10">
    <location>
        <begin position="106"/>
        <end position="134"/>
    </location>
</feature>
<dbReference type="Proteomes" id="UP000807716">
    <property type="component" value="Unassembled WGS sequence"/>
</dbReference>
<keyword evidence="7 9" id="KW-0653">Protein transport</keyword>
<feature type="region of interest" description="Disordered" evidence="10">
    <location>
        <begin position="293"/>
        <end position="323"/>
    </location>
</feature>
<dbReference type="Gene3D" id="6.10.140.260">
    <property type="match status" value="1"/>
</dbReference>
<evidence type="ECO:0000256" key="4">
    <source>
        <dbReference type="ARBA" id="ARBA00022753"/>
    </source>
</evidence>
<keyword evidence="13" id="KW-1185">Reference proteome</keyword>
<dbReference type="SUPFAM" id="SSF90209">
    <property type="entry name" value="Ran binding protein zinc finger-like"/>
    <property type="match status" value="1"/>
</dbReference>
<dbReference type="Gene3D" id="2.30.30.380">
    <property type="entry name" value="Zn-finger domain of Sec23/24"/>
    <property type="match status" value="1"/>
</dbReference>
<sequence>MDRWEPISLTSASRPILDSHEIMQTTQDQIGLYDGRQKAEDYPNGTVYLTSYRLLYIDAKDPKRKSIGLDLRYIKGMQHYGGFMSSSPKITLDLYTVAEKKDEISGESSHLSAEESNTTAATTTTGTGAGLSHTSTSPAMAAWNSPMWICAICSNSNSGDLVKCAICGIKRPAATGERPSSGRPNPYASAAAKLSLLDTPSHLSLPRKDSPVLADQPLLQSDSYSASTPLSSSPSPLPAPPTTNNDSIDPPKLTCTLCTFHNDPFMIQCEMCGNPLQDADTVAFALERQQQHQRSISHLPSTIAPSSATSGSSTTISPSPNTIVASGDDSKRYTGAGGLISSFSSMMYARTSVGLGKSKTDGDEKDKNCIKLSFRGGGSTNFYSTLRSTMALKAWERKPVAMKPQKSRPKEQVVETAPPVPRVGGISGIMRTVETAQKQNEQTLSSAFQDLQALMDMAAEMVTMAENFSSQISRSNSSGLNTEETATFKSYLLSMGIAAPVTKDTAGAVFHKELARELAEFILPFVEREGGMLSLTDTYCVFNRARGVELVSPKDLHTACQQFVDLNLPLRLRKFESGLVAIQTLARHNDDEVAATVLKAVQDLPPGLGITAVELARVMQISVVLAQDQLLGLET</sequence>
<evidence type="ECO:0000256" key="6">
    <source>
        <dbReference type="ARBA" id="ARBA00022833"/>
    </source>
</evidence>
<feature type="region of interest" description="Disordered" evidence="10">
    <location>
        <begin position="400"/>
        <end position="420"/>
    </location>
</feature>
<organism evidence="12 13">
    <name type="scientific">Actinomortierella ambigua</name>
    <dbReference type="NCBI Taxonomy" id="1343610"/>
    <lineage>
        <taxon>Eukaryota</taxon>
        <taxon>Fungi</taxon>
        <taxon>Fungi incertae sedis</taxon>
        <taxon>Mucoromycota</taxon>
        <taxon>Mortierellomycotina</taxon>
        <taxon>Mortierellomycetes</taxon>
        <taxon>Mortierellales</taxon>
        <taxon>Mortierellaceae</taxon>
        <taxon>Actinomortierella</taxon>
    </lineage>
</organism>
<dbReference type="Pfam" id="PF04157">
    <property type="entry name" value="EAP30"/>
    <property type="match status" value="1"/>
</dbReference>
<evidence type="ECO:0000256" key="2">
    <source>
        <dbReference type="ARBA" id="ARBA00022448"/>
    </source>
</evidence>
<evidence type="ECO:0000256" key="10">
    <source>
        <dbReference type="SAM" id="MobiDB-lite"/>
    </source>
</evidence>
<keyword evidence="4 9" id="KW-0967">Endosome</keyword>
<dbReference type="GO" id="GO:0032266">
    <property type="term" value="F:phosphatidylinositol-3-phosphate binding"/>
    <property type="evidence" value="ECO:0007669"/>
    <property type="project" value="UniProtKB-UniRule"/>
</dbReference>
<gene>
    <name evidence="12" type="ORF">DFQ27_000772</name>
</gene>
<dbReference type="SMART" id="SM00547">
    <property type="entry name" value="ZnF_RBZ"/>
    <property type="match status" value="2"/>
</dbReference>
<dbReference type="InterPro" id="IPR011993">
    <property type="entry name" value="PH-like_dom_sf"/>
</dbReference>
<dbReference type="PROSITE" id="PS51495">
    <property type="entry name" value="GLUE"/>
    <property type="match status" value="1"/>
</dbReference>
<dbReference type="InterPro" id="IPR036388">
    <property type="entry name" value="WH-like_DNA-bd_sf"/>
</dbReference>
<dbReference type="GO" id="GO:0031902">
    <property type="term" value="C:late endosome membrane"/>
    <property type="evidence" value="ECO:0007669"/>
    <property type="project" value="UniProtKB-UniRule"/>
</dbReference>
<dbReference type="FunFam" id="1.10.10.10:FF:000165">
    <property type="entry name" value="Vacuolar protein sorting protein (Vps36)"/>
    <property type="match status" value="1"/>
</dbReference>
<dbReference type="OrthoDB" id="271448at2759"/>
<evidence type="ECO:0000256" key="7">
    <source>
        <dbReference type="ARBA" id="ARBA00022927"/>
    </source>
</evidence>
<feature type="compositionally biased region" description="Polar residues" evidence="10">
    <location>
        <begin position="106"/>
        <end position="117"/>
    </location>
</feature>
<feature type="domain" description="GLUE N-terminal" evidence="11">
    <location>
        <begin position="7"/>
        <end position="402"/>
    </location>
</feature>
<dbReference type="InterPro" id="IPR040608">
    <property type="entry name" value="Snf8/Vps36"/>
</dbReference>
<comment type="caution">
    <text evidence="12">The sequence shown here is derived from an EMBL/GenBank/DDBJ whole genome shotgun (WGS) entry which is preliminary data.</text>
</comment>
<evidence type="ECO:0000259" key="11">
    <source>
        <dbReference type="PROSITE" id="PS51495"/>
    </source>
</evidence>
<dbReference type="GO" id="GO:0008270">
    <property type="term" value="F:zinc ion binding"/>
    <property type="evidence" value="ECO:0007669"/>
    <property type="project" value="UniProtKB-KW"/>
</dbReference>
<keyword evidence="9" id="KW-0963">Cytoplasm</keyword>
<dbReference type="Gene3D" id="2.30.29.30">
    <property type="entry name" value="Pleckstrin-homology domain (PH domain)/Phosphotyrosine-binding domain (PTB)"/>
    <property type="match status" value="2"/>
</dbReference>
<comment type="subunit">
    <text evidence="9">Component of the endosomal sorting complex required for transport II (ESCRT-II).</text>
</comment>
<dbReference type="Pfam" id="PF00641">
    <property type="entry name" value="Zn_ribbon_RanBP"/>
    <property type="match status" value="1"/>
</dbReference>
<dbReference type="GO" id="GO:0043328">
    <property type="term" value="P:protein transport to vacuole involved in ubiquitin-dependent protein catabolic process via the multivesicular body sorting pathway"/>
    <property type="evidence" value="ECO:0007669"/>
    <property type="project" value="UniProtKB-UniRule"/>
</dbReference>
<keyword evidence="2 9" id="KW-0813">Transport</keyword>
<dbReference type="PANTHER" id="PTHR13128">
    <property type="entry name" value="VACUOLAR PROTEIN-SORTING-ASSOCIATED PROTEIN 36"/>
    <property type="match status" value="1"/>
</dbReference>
<dbReference type="InterPro" id="IPR036443">
    <property type="entry name" value="Znf_RanBP2_sf"/>
</dbReference>
<dbReference type="InterPro" id="IPR001876">
    <property type="entry name" value="Znf_RanBP2"/>
</dbReference>
<comment type="function">
    <text evidence="9">Component of the ESCRT-II complex (endosomal sorting complex required for transport II), which is required for multivesicular body (MVB) formation and sorting of endosomal cargo proteins into MVBs.</text>
</comment>